<evidence type="ECO:0000256" key="2">
    <source>
        <dbReference type="ARBA" id="ARBA00022475"/>
    </source>
</evidence>
<evidence type="ECO:0000256" key="1">
    <source>
        <dbReference type="ARBA" id="ARBA00004651"/>
    </source>
</evidence>
<dbReference type="AlphaFoldDB" id="A0A5B1LE18"/>
<dbReference type="EMBL" id="VUJV01000004">
    <property type="protein sequence ID" value="KAA1417969.1"/>
    <property type="molecule type" value="Genomic_DNA"/>
</dbReference>
<feature type="signal peptide" evidence="7">
    <location>
        <begin position="1"/>
        <end position="23"/>
    </location>
</feature>
<comment type="subcellular location">
    <subcellularLocation>
        <location evidence="1">Cell membrane</location>
        <topology evidence="1">Multi-pass membrane protein</topology>
    </subcellularLocation>
</comment>
<dbReference type="InterPro" id="IPR042094">
    <property type="entry name" value="T2SS_GspF_sf"/>
</dbReference>
<dbReference type="RefSeq" id="WP_149729189.1">
    <property type="nucleotide sequence ID" value="NZ_VUJV01000004.1"/>
</dbReference>
<dbReference type="PANTHER" id="PTHR35007:SF1">
    <property type="entry name" value="PILUS ASSEMBLY PROTEIN"/>
    <property type="match status" value="1"/>
</dbReference>
<protein>
    <submittedName>
        <fullName evidence="9">VWA domain-containing protein</fullName>
    </submittedName>
</protein>
<dbReference type="Proteomes" id="UP000325003">
    <property type="component" value="Unassembled WGS sequence"/>
</dbReference>
<evidence type="ECO:0000256" key="3">
    <source>
        <dbReference type="ARBA" id="ARBA00022692"/>
    </source>
</evidence>
<dbReference type="InterPro" id="IPR002035">
    <property type="entry name" value="VWF_A"/>
</dbReference>
<keyword evidence="4 6" id="KW-1133">Transmembrane helix</keyword>
<dbReference type="Pfam" id="PF00482">
    <property type="entry name" value="T2SSF"/>
    <property type="match status" value="1"/>
</dbReference>
<comment type="caution">
    <text evidence="9">The sequence shown here is derived from an EMBL/GenBank/DDBJ whole genome shotgun (WGS) entry which is preliminary data.</text>
</comment>
<dbReference type="Gene3D" id="1.20.81.30">
    <property type="entry name" value="Type II secretion system (T2SS), domain F"/>
    <property type="match status" value="1"/>
</dbReference>
<dbReference type="PROSITE" id="PS50234">
    <property type="entry name" value="VWFA"/>
    <property type="match status" value="1"/>
</dbReference>
<keyword evidence="10" id="KW-1185">Reference proteome</keyword>
<feature type="transmembrane region" description="Helical" evidence="6">
    <location>
        <begin position="433"/>
        <end position="451"/>
    </location>
</feature>
<feature type="transmembrane region" description="Helical" evidence="6">
    <location>
        <begin position="605"/>
        <end position="629"/>
    </location>
</feature>
<feature type="transmembrane region" description="Helical" evidence="6">
    <location>
        <begin position="410"/>
        <end position="427"/>
    </location>
</feature>
<evidence type="ECO:0000256" key="7">
    <source>
        <dbReference type="SAM" id="SignalP"/>
    </source>
</evidence>
<reference evidence="9 10" key="2">
    <citation type="submission" date="2019-09" db="EMBL/GenBank/DDBJ databases">
        <authorList>
            <person name="Jin C."/>
        </authorList>
    </citation>
    <scope>NUCLEOTIDE SEQUENCE [LARGE SCALE GENOMIC DNA]</scope>
    <source>
        <strain evidence="9 10">BN130099</strain>
    </source>
</reference>
<dbReference type="InterPro" id="IPR018076">
    <property type="entry name" value="T2SS_GspF_dom"/>
</dbReference>
<dbReference type="GO" id="GO:0005886">
    <property type="term" value="C:plasma membrane"/>
    <property type="evidence" value="ECO:0007669"/>
    <property type="project" value="UniProtKB-SubCell"/>
</dbReference>
<evidence type="ECO:0000313" key="9">
    <source>
        <dbReference type="EMBL" id="KAA1417969.1"/>
    </source>
</evidence>
<dbReference type="PANTHER" id="PTHR35007">
    <property type="entry name" value="INTEGRAL MEMBRANE PROTEIN-RELATED"/>
    <property type="match status" value="1"/>
</dbReference>
<evidence type="ECO:0000256" key="4">
    <source>
        <dbReference type="ARBA" id="ARBA00022989"/>
    </source>
</evidence>
<keyword evidence="7" id="KW-0732">Signal</keyword>
<feature type="chain" id="PRO_5023065330" evidence="7">
    <location>
        <begin position="24"/>
        <end position="637"/>
    </location>
</feature>
<dbReference type="SUPFAM" id="SSF53300">
    <property type="entry name" value="vWA-like"/>
    <property type="match status" value="1"/>
</dbReference>
<evidence type="ECO:0000259" key="8">
    <source>
        <dbReference type="PROSITE" id="PS50234"/>
    </source>
</evidence>
<dbReference type="SMART" id="SM00327">
    <property type="entry name" value="VWA"/>
    <property type="match status" value="1"/>
</dbReference>
<dbReference type="CDD" id="cd00198">
    <property type="entry name" value="vWFA"/>
    <property type="match status" value="1"/>
</dbReference>
<dbReference type="Gene3D" id="3.40.50.410">
    <property type="entry name" value="von Willebrand factor, type A domain"/>
    <property type="match status" value="1"/>
</dbReference>
<accession>A0A5B1LE18</accession>
<name>A0A5B1LE18_9ACTN</name>
<dbReference type="Pfam" id="PF13519">
    <property type="entry name" value="VWA_2"/>
    <property type="match status" value="1"/>
</dbReference>
<evidence type="ECO:0000256" key="5">
    <source>
        <dbReference type="ARBA" id="ARBA00023136"/>
    </source>
</evidence>
<feature type="transmembrane region" description="Helical" evidence="6">
    <location>
        <begin position="317"/>
        <end position="340"/>
    </location>
</feature>
<keyword evidence="2" id="KW-1003">Cell membrane</keyword>
<evidence type="ECO:0000256" key="6">
    <source>
        <dbReference type="SAM" id="Phobius"/>
    </source>
</evidence>
<keyword evidence="3 6" id="KW-0812">Transmembrane</keyword>
<keyword evidence="5 6" id="KW-0472">Membrane</keyword>
<proteinExistence type="predicted"/>
<sequence>MKRLLTALAAAAFVLVAPSTASAADGDPSIAHVEATDDGLRVLVTVPPGVKVDLGEVTGSLDGHDLDATAAAAGTTGTVQRTTILAIDTSDSMAQNGRFEAAKAAALAFLDSVPSDVAVGIVTFDGDVATALAPTTDRDAAAGVVNGLSLSKGTLLYDGILAAVDVAGTDGQRSILVLSDGADTGKTTSLDDVTAAIDDTATLVDVVALDQTGKPKAVAALGDLAEAGHGQVIESTGTALADAFAAEAEVLADQILVTAPLPAGFDAEEATVTITLPTAGGDLVASAFAKIQDAPDSNSPTTTDIVNPDDGWNAPSWALYAGIGVFGVGLLAASVLLVPAKAQPMTIAERVTAYTGRVGSPKEEPKAASEPMLDQAKAAAAGVLHRNKGLEEKLARRLSAAGSSFKPSEWLLLHVGIVVASGMLGLLLGGGNLVIGILLTALGFFLPRFYLRFQAGRRRKAFNSCLPDTLQLMSGSLAAGLSLAQSVDTVVHEGPEPIASEFKRVLVENRIGLQIEDAFEGVAERFESKDFAWVVMAIRIQRQVGGNLAELLTTVAATMREREYLRRQVASLAAEGKLSAIILAVLPPGFLFFLSFTNPGYIAPLFNTVLGMILLTGGTLWLCIGIFWMSRMVKVEI</sequence>
<feature type="transmembrane region" description="Helical" evidence="6">
    <location>
        <begin position="569"/>
        <end position="593"/>
    </location>
</feature>
<feature type="domain" description="VWFA" evidence="8">
    <location>
        <begin position="82"/>
        <end position="255"/>
    </location>
</feature>
<gene>
    <name evidence="9" type="ORF">F0U44_15155</name>
</gene>
<evidence type="ECO:0000313" key="10">
    <source>
        <dbReference type="Proteomes" id="UP000325003"/>
    </source>
</evidence>
<organism evidence="9 10">
    <name type="scientific">Nocardioides humilatus</name>
    <dbReference type="NCBI Taxonomy" id="2607660"/>
    <lineage>
        <taxon>Bacteria</taxon>
        <taxon>Bacillati</taxon>
        <taxon>Actinomycetota</taxon>
        <taxon>Actinomycetes</taxon>
        <taxon>Propionibacteriales</taxon>
        <taxon>Nocardioidaceae</taxon>
        <taxon>Nocardioides</taxon>
    </lineage>
</organism>
<dbReference type="InterPro" id="IPR036465">
    <property type="entry name" value="vWFA_dom_sf"/>
</dbReference>
<reference evidence="9 10" key="1">
    <citation type="submission" date="2019-09" db="EMBL/GenBank/DDBJ databases">
        <title>Nocardioides panacisoli sp. nov., isolated from the soil of a ginseng field.</title>
        <authorList>
            <person name="Cho C."/>
        </authorList>
    </citation>
    <scope>NUCLEOTIDE SEQUENCE [LARGE SCALE GENOMIC DNA]</scope>
    <source>
        <strain evidence="9 10">BN130099</strain>
    </source>
</reference>